<dbReference type="GO" id="GO:0016757">
    <property type="term" value="F:glycosyltransferase activity"/>
    <property type="evidence" value="ECO:0007669"/>
    <property type="project" value="UniProtKB-KW"/>
</dbReference>
<dbReference type="PANTHER" id="PTHR10210">
    <property type="entry name" value="RIBOSE-PHOSPHATE DIPHOSPHOKINASE FAMILY MEMBER"/>
    <property type="match status" value="1"/>
</dbReference>
<dbReference type="NCBIfam" id="TIGR01251">
    <property type="entry name" value="ribP_PPkin"/>
    <property type="match status" value="1"/>
</dbReference>
<dbReference type="GO" id="GO:0006015">
    <property type="term" value="P:5-phosphoribose 1-diphosphate biosynthetic process"/>
    <property type="evidence" value="ECO:0007669"/>
    <property type="project" value="TreeGrafter"/>
</dbReference>
<dbReference type="Proteomes" id="UP000242180">
    <property type="component" value="Unassembled WGS sequence"/>
</dbReference>
<dbReference type="CDD" id="cd06223">
    <property type="entry name" value="PRTases_typeI"/>
    <property type="match status" value="1"/>
</dbReference>
<dbReference type="FunFam" id="3.40.50.2020:FF:000005">
    <property type="entry name" value="Ribose-phosphate pyrophosphokinase 1"/>
    <property type="match status" value="1"/>
</dbReference>
<evidence type="ECO:0000256" key="7">
    <source>
        <dbReference type="ARBA" id="ARBA00022777"/>
    </source>
</evidence>
<keyword evidence="5" id="KW-0545">Nucleotide biosynthesis</keyword>
<dbReference type="InterPro" id="IPR000842">
    <property type="entry name" value="PRib_PP_synth_CS"/>
</dbReference>
<keyword evidence="4" id="KW-0479">Metal-binding</keyword>
<evidence type="ECO:0000256" key="11">
    <source>
        <dbReference type="SAM" id="MobiDB-lite"/>
    </source>
</evidence>
<evidence type="ECO:0000256" key="2">
    <source>
        <dbReference type="ARBA" id="ARBA00013247"/>
    </source>
</evidence>
<evidence type="ECO:0000256" key="10">
    <source>
        <dbReference type="ARBA" id="ARBA00049535"/>
    </source>
</evidence>
<dbReference type="PROSITE" id="PS00114">
    <property type="entry name" value="PRPP_SYNTHASE"/>
    <property type="match status" value="1"/>
</dbReference>
<dbReference type="SUPFAM" id="SSF53271">
    <property type="entry name" value="PRTase-like"/>
    <property type="match status" value="2"/>
</dbReference>
<keyword evidence="13" id="KW-0328">Glycosyltransferase</keyword>
<dbReference type="EC" id="2.7.6.1" evidence="2"/>
<dbReference type="GO" id="GO:0000287">
    <property type="term" value="F:magnesium ion binding"/>
    <property type="evidence" value="ECO:0007669"/>
    <property type="project" value="InterPro"/>
</dbReference>
<feature type="compositionally biased region" description="Pro residues" evidence="11">
    <location>
        <begin position="111"/>
        <end position="122"/>
    </location>
</feature>
<sequence>MRGIVVFSGSSNPVLCEQICQRLGCEQGKSFLNKFSNNETRVELYESVREQDVYIIQSGCGHVNDNFMELLIMIQACKTASARKVTAVIPYFPYSRQPDVPYKRSGAPLTRAPPPTVPPTPQTIPSTPTHQPNAYFNQQEEEKQERADDFESLHFNPRLRGPTSPDVPDSFGCLNFDGTYRKWVARSGKLVADLLSSAGADHIITMDLHDPQFQGFFDCPVDNLSCSPIMIKYIQHNIPNYQDAVLVSPDAGGAKRTTAIAEKLHMDFALIHKERVRPGNPQKHDLMLVGDVRGRPCILVDDIADTSYTIAKAAKMLHENGATQIYALVTHALLTGDAMERISSSYLDKVIVSDSVPQREHVQRCSKITTYSIAPVFAEAIRRIHNGESVSMLFDPEYELF</sequence>
<dbReference type="InParanoid" id="A0A1X2H0G0"/>
<evidence type="ECO:0000313" key="14">
    <source>
        <dbReference type="Proteomes" id="UP000242180"/>
    </source>
</evidence>
<evidence type="ECO:0000313" key="13">
    <source>
        <dbReference type="EMBL" id="ORY89559.1"/>
    </source>
</evidence>
<keyword evidence="3 13" id="KW-0808">Transferase</keyword>
<evidence type="ECO:0000256" key="3">
    <source>
        <dbReference type="ARBA" id="ARBA00022679"/>
    </source>
</evidence>
<dbReference type="FunFam" id="3.40.50.2020:FF:000056">
    <property type="entry name" value="Ribose-phosphate pyrophosphokinase II"/>
    <property type="match status" value="1"/>
</dbReference>
<feature type="domain" description="Ribose-phosphate pyrophosphokinase N-terminal" evidence="12">
    <location>
        <begin position="4"/>
        <end position="100"/>
    </location>
</feature>
<keyword evidence="8" id="KW-0067">ATP-binding</keyword>
<dbReference type="GO" id="GO:0006164">
    <property type="term" value="P:purine nucleotide biosynthetic process"/>
    <property type="evidence" value="ECO:0007669"/>
    <property type="project" value="TreeGrafter"/>
</dbReference>
<comment type="caution">
    <text evidence="13">The sequence shown here is derived from an EMBL/GenBank/DDBJ whole genome shotgun (WGS) entry which is preliminary data.</text>
</comment>
<keyword evidence="9" id="KW-0460">Magnesium</keyword>
<dbReference type="Gene3D" id="3.40.50.2020">
    <property type="match status" value="3"/>
</dbReference>
<keyword evidence="6" id="KW-0547">Nucleotide-binding</keyword>
<feature type="compositionally biased region" description="Low complexity" evidence="11">
    <location>
        <begin position="123"/>
        <end position="132"/>
    </location>
</feature>
<dbReference type="FunCoup" id="A0A1X2H0G0">
    <property type="interactions" value="240"/>
</dbReference>
<evidence type="ECO:0000256" key="6">
    <source>
        <dbReference type="ARBA" id="ARBA00022741"/>
    </source>
</evidence>
<evidence type="ECO:0000256" key="1">
    <source>
        <dbReference type="ARBA" id="ARBA00006478"/>
    </source>
</evidence>
<comment type="similarity">
    <text evidence="1">Belongs to the ribose-phosphate pyrophosphokinase family.</text>
</comment>
<dbReference type="GO" id="GO:0004749">
    <property type="term" value="F:ribose phosphate diphosphokinase activity"/>
    <property type="evidence" value="ECO:0007669"/>
    <property type="project" value="UniProtKB-EC"/>
</dbReference>
<evidence type="ECO:0000256" key="5">
    <source>
        <dbReference type="ARBA" id="ARBA00022727"/>
    </source>
</evidence>
<dbReference type="OMA" id="TCDLHES"/>
<keyword evidence="14" id="KW-1185">Reference proteome</keyword>
<dbReference type="InterPro" id="IPR005946">
    <property type="entry name" value="Rib-P_diPkinase"/>
</dbReference>
<reference evidence="13 14" key="1">
    <citation type="submission" date="2016-07" db="EMBL/GenBank/DDBJ databases">
        <title>Pervasive Adenine N6-methylation of Active Genes in Fungi.</title>
        <authorList>
            <consortium name="DOE Joint Genome Institute"/>
            <person name="Mondo S.J."/>
            <person name="Dannebaum R.O."/>
            <person name="Kuo R.C."/>
            <person name="Labutti K."/>
            <person name="Haridas S."/>
            <person name="Kuo A."/>
            <person name="Salamov A."/>
            <person name="Ahrendt S.R."/>
            <person name="Lipzen A."/>
            <person name="Sullivan W."/>
            <person name="Andreopoulos W.B."/>
            <person name="Clum A."/>
            <person name="Lindquist E."/>
            <person name="Daum C."/>
            <person name="Ramamoorthy G.K."/>
            <person name="Gryganskyi A."/>
            <person name="Culley D."/>
            <person name="Magnuson J.K."/>
            <person name="James T.Y."/>
            <person name="O'Malley M.A."/>
            <person name="Stajich J.E."/>
            <person name="Spatafora J.W."/>
            <person name="Visel A."/>
            <person name="Grigoriev I.V."/>
        </authorList>
    </citation>
    <scope>NUCLEOTIDE SEQUENCE [LARGE SCALE GENOMIC DNA]</scope>
    <source>
        <strain evidence="13 14">NRRL 2496</strain>
    </source>
</reference>
<organism evidence="13 14">
    <name type="scientific">Syncephalastrum racemosum</name>
    <name type="common">Filamentous fungus</name>
    <dbReference type="NCBI Taxonomy" id="13706"/>
    <lineage>
        <taxon>Eukaryota</taxon>
        <taxon>Fungi</taxon>
        <taxon>Fungi incertae sedis</taxon>
        <taxon>Mucoromycota</taxon>
        <taxon>Mucoromycotina</taxon>
        <taxon>Mucoromycetes</taxon>
        <taxon>Mucorales</taxon>
        <taxon>Syncephalastraceae</taxon>
        <taxon>Syncephalastrum</taxon>
    </lineage>
</organism>
<dbReference type="GO" id="GO:0016301">
    <property type="term" value="F:kinase activity"/>
    <property type="evidence" value="ECO:0007669"/>
    <property type="project" value="UniProtKB-KW"/>
</dbReference>
<accession>A0A1X2H0G0</accession>
<dbReference type="Pfam" id="PF14572">
    <property type="entry name" value="Pribosyl_synth"/>
    <property type="match status" value="1"/>
</dbReference>
<dbReference type="EMBL" id="MCGN01000014">
    <property type="protein sequence ID" value="ORY89559.1"/>
    <property type="molecule type" value="Genomic_DNA"/>
</dbReference>
<dbReference type="OrthoDB" id="413572at2759"/>
<dbReference type="Pfam" id="PF13793">
    <property type="entry name" value="Pribosyltran_N"/>
    <property type="match status" value="1"/>
</dbReference>
<dbReference type="GO" id="GO:0005524">
    <property type="term" value="F:ATP binding"/>
    <property type="evidence" value="ECO:0007669"/>
    <property type="project" value="UniProtKB-KW"/>
</dbReference>
<dbReference type="GO" id="GO:0009156">
    <property type="term" value="P:ribonucleoside monophosphate biosynthetic process"/>
    <property type="evidence" value="ECO:0007669"/>
    <property type="project" value="InterPro"/>
</dbReference>
<dbReference type="InterPro" id="IPR029057">
    <property type="entry name" value="PRTase-like"/>
</dbReference>
<keyword evidence="7" id="KW-0418">Kinase</keyword>
<evidence type="ECO:0000256" key="8">
    <source>
        <dbReference type="ARBA" id="ARBA00022840"/>
    </source>
</evidence>
<dbReference type="AlphaFoldDB" id="A0A1X2H0G0"/>
<evidence type="ECO:0000256" key="4">
    <source>
        <dbReference type="ARBA" id="ARBA00022723"/>
    </source>
</evidence>
<dbReference type="InterPro" id="IPR029099">
    <property type="entry name" value="Pribosyltran_N"/>
</dbReference>
<dbReference type="STRING" id="13706.A0A1X2H0G0"/>
<gene>
    <name evidence="13" type="ORF">BCR43DRAFT_464880</name>
</gene>
<dbReference type="SMART" id="SM01400">
    <property type="entry name" value="Pribosyltran_N"/>
    <property type="match status" value="1"/>
</dbReference>
<evidence type="ECO:0000256" key="9">
    <source>
        <dbReference type="ARBA" id="ARBA00022842"/>
    </source>
</evidence>
<dbReference type="InterPro" id="IPR000836">
    <property type="entry name" value="PRTase_dom"/>
</dbReference>
<comment type="catalytic activity">
    <reaction evidence="10">
        <text>D-ribose 5-phosphate + ATP = 5-phospho-alpha-D-ribose 1-diphosphate + AMP + H(+)</text>
        <dbReference type="Rhea" id="RHEA:15609"/>
        <dbReference type="ChEBI" id="CHEBI:15378"/>
        <dbReference type="ChEBI" id="CHEBI:30616"/>
        <dbReference type="ChEBI" id="CHEBI:58017"/>
        <dbReference type="ChEBI" id="CHEBI:78346"/>
        <dbReference type="ChEBI" id="CHEBI:456215"/>
        <dbReference type="EC" id="2.7.6.1"/>
    </reaction>
</comment>
<dbReference type="GO" id="GO:0005737">
    <property type="term" value="C:cytoplasm"/>
    <property type="evidence" value="ECO:0007669"/>
    <property type="project" value="TreeGrafter"/>
</dbReference>
<evidence type="ECO:0000259" key="12">
    <source>
        <dbReference type="Pfam" id="PF13793"/>
    </source>
</evidence>
<protein>
    <recommendedName>
        <fullName evidence="2">ribose-phosphate diphosphokinase</fullName>
        <ecNumber evidence="2">2.7.6.1</ecNumber>
    </recommendedName>
</protein>
<proteinExistence type="inferred from homology"/>
<dbReference type="GO" id="GO:0002189">
    <property type="term" value="C:ribose phosphate diphosphokinase complex"/>
    <property type="evidence" value="ECO:0007669"/>
    <property type="project" value="TreeGrafter"/>
</dbReference>
<feature type="region of interest" description="Disordered" evidence="11">
    <location>
        <begin position="106"/>
        <end position="133"/>
    </location>
</feature>
<dbReference type="PANTHER" id="PTHR10210:SF36">
    <property type="entry name" value="RIBOSE-PHOSPHATE PYROPHOSPHOKINASE 5"/>
    <property type="match status" value="1"/>
</dbReference>
<name>A0A1X2H0G0_SYNRA</name>